<dbReference type="PANTHER" id="PTHR42918:SF6">
    <property type="entry name" value="ELONGATION FACTOR P--(R)-BETA-LYSINE LIGASE"/>
    <property type="match status" value="1"/>
</dbReference>
<dbReference type="Proteomes" id="UP001162780">
    <property type="component" value="Chromosome"/>
</dbReference>
<evidence type="ECO:0000313" key="6">
    <source>
        <dbReference type="Proteomes" id="UP001162780"/>
    </source>
</evidence>
<evidence type="ECO:0000313" key="5">
    <source>
        <dbReference type="EMBL" id="WAR45539.1"/>
    </source>
</evidence>
<dbReference type="PRINTS" id="PR00982">
    <property type="entry name" value="TRNASYNTHLYS"/>
</dbReference>
<proteinExistence type="predicted"/>
<dbReference type="InterPro" id="IPR004525">
    <property type="entry name" value="EpmA"/>
</dbReference>
<keyword evidence="1" id="KW-0436">Ligase</keyword>
<evidence type="ECO:0000256" key="3">
    <source>
        <dbReference type="ARBA" id="ARBA00022840"/>
    </source>
</evidence>
<dbReference type="Gene3D" id="3.30.930.10">
    <property type="entry name" value="Bira Bifunctional Protein, Domain 2"/>
    <property type="match status" value="1"/>
</dbReference>
<protein>
    <submittedName>
        <fullName evidence="5">EF-P lysine aminoacylase EpmA</fullName>
    </submittedName>
</protein>
<feature type="domain" description="Aminoacyl-transfer RNA synthetases class-II family profile" evidence="4">
    <location>
        <begin position="14"/>
        <end position="318"/>
    </location>
</feature>
<dbReference type="InterPro" id="IPR006195">
    <property type="entry name" value="aa-tRNA-synth_II"/>
</dbReference>
<dbReference type="NCBIfam" id="NF006828">
    <property type="entry name" value="PRK09350.1"/>
    <property type="match status" value="1"/>
</dbReference>
<dbReference type="Pfam" id="PF00152">
    <property type="entry name" value="tRNA-synt_2"/>
    <property type="match status" value="1"/>
</dbReference>
<evidence type="ECO:0000256" key="2">
    <source>
        <dbReference type="ARBA" id="ARBA00022741"/>
    </source>
</evidence>
<dbReference type="SUPFAM" id="SSF55681">
    <property type="entry name" value="Class II aaRS and biotin synthetases"/>
    <property type="match status" value="1"/>
</dbReference>
<dbReference type="PANTHER" id="PTHR42918">
    <property type="entry name" value="LYSYL-TRNA SYNTHETASE"/>
    <property type="match status" value="1"/>
</dbReference>
<dbReference type="NCBIfam" id="TIGR00462">
    <property type="entry name" value="genX"/>
    <property type="match status" value="1"/>
</dbReference>
<evidence type="ECO:0000259" key="4">
    <source>
        <dbReference type="PROSITE" id="PS50862"/>
    </source>
</evidence>
<keyword evidence="2" id="KW-0547">Nucleotide-binding</keyword>
<dbReference type="EMBL" id="CP113517">
    <property type="protein sequence ID" value="WAR45539.1"/>
    <property type="molecule type" value="Genomic_DNA"/>
</dbReference>
<organism evidence="5 6">
    <name type="scientific">Methylomonas rapida</name>
    <dbReference type="NCBI Taxonomy" id="2963939"/>
    <lineage>
        <taxon>Bacteria</taxon>
        <taxon>Pseudomonadati</taxon>
        <taxon>Pseudomonadota</taxon>
        <taxon>Gammaproteobacteria</taxon>
        <taxon>Methylococcales</taxon>
        <taxon>Methylococcaceae</taxon>
        <taxon>Methylomonas</taxon>
    </lineage>
</organism>
<reference evidence="5" key="1">
    <citation type="submission" date="2022-11" db="EMBL/GenBank/DDBJ databases">
        <title>Methylomonas rapida sp. nov., Carotenoid-Producing Obligate Methanotrophs with High Growth Characteristics and Biotechnological Potential.</title>
        <authorList>
            <person name="Tikhonova E.N."/>
            <person name="Suleimanov R.Z."/>
            <person name="Miroshnikov K."/>
            <person name="Oshkin I.Y."/>
            <person name="Belova S.E."/>
            <person name="Danilova O.V."/>
            <person name="Ashikhmin A."/>
            <person name="Konopkin A."/>
            <person name="But S.Y."/>
            <person name="Khmelenina V.N."/>
            <person name="Kuznetsov N."/>
            <person name="Pimenov N.V."/>
            <person name="Dedysh S.N."/>
        </authorList>
    </citation>
    <scope>NUCLEOTIDE SEQUENCE</scope>
    <source>
        <strain evidence="5">MP1</strain>
    </source>
</reference>
<accession>A0ABY7GM16</accession>
<dbReference type="PROSITE" id="PS50862">
    <property type="entry name" value="AA_TRNA_LIGASE_II"/>
    <property type="match status" value="1"/>
</dbReference>
<name>A0ABY7GM16_9GAMM</name>
<dbReference type="InterPro" id="IPR004364">
    <property type="entry name" value="Aa-tRNA-synt_II"/>
</dbReference>
<keyword evidence="6" id="KW-1185">Reference proteome</keyword>
<keyword evidence="3" id="KW-0067">ATP-binding</keyword>
<evidence type="ECO:0000256" key="1">
    <source>
        <dbReference type="ARBA" id="ARBA00022598"/>
    </source>
</evidence>
<gene>
    <name evidence="5" type="primary">epmA</name>
    <name evidence="5" type="ORF">NM686_003215</name>
</gene>
<dbReference type="RefSeq" id="WP_255186447.1">
    <property type="nucleotide sequence ID" value="NZ_CP113517.1"/>
</dbReference>
<sequence>MAGPWQPAADMLRLRQRARLLAEVRQFFAERDVLEVETPLLCRATGTDPNLDFFSSQFHSPPHAKPLFLQTSPEFAMKRLLAAGSGSIYQICKAFRNGEAGRFHNPEFTILEWYRVGFDLQQLMNEVADLLSSVLPPMQTLQTSYRQLFVQVTGLDPLLFERSAYRQFGLEHGLPEADALCGDDHALWLDLLFSHCVQKNMPGDTVCLVHDYPAIQSSLARIHPDDCRIAQRFEVFINGMELGNGFYELCDAAEQEARFDKEIAYRAAHGLAAVEKDALFLQALQAGLPECSGVAIGLDRLLMIACGCDSIEEVLAFPIARA</sequence>
<dbReference type="InterPro" id="IPR045864">
    <property type="entry name" value="aa-tRNA-synth_II/BPL/LPL"/>
</dbReference>
<dbReference type="InterPro" id="IPR018149">
    <property type="entry name" value="Lys-tRNA-synth_II_C"/>
</dbReference>